<evidence type="ECO:0000256" key="6">
    <source>
        <dbReference type="SAM" id="SignalP"/>
    </source>
</evidence>
<dbReference type="GO" id="GO:0006508">
    <property type="term" value="P:proteolysis"/>
    <property type="evidence" value="ECO:0007669"/>
    <property type="project" value="UniProtKB-KW"/>
</dbReference>
<dbReference type="EMBL" id="JH431661">
    <property type="status" value="NOT_ANNOTATED_CDS"/>
    <property type="molecule type" value="Genomic_DNA"/>
</dbReference>
<dbReference type="GO" id="GO:1904715">
    <property type="term" value="P:negative regulation of chaperone-mediated autophagy"/>
    <property type="evidence" value="ECO:0007669"/>
    <property type="project" value="UniProtKB-ARBA"/>
</dbReference>
<dbReference type="STRING" id="126957.T1IXT3"/>
<dbReference type="PANTHER" id="PTHR11802:SF201">
    <property type="entry name" value="CARBOXYPEPTIDASE"/>
    <property type="match status" value="1"/>
</dbReference>
<dbReference type="PhylomeDB" id="T1IXT3"/>
<evidence type="ECO:0000313" key="7">
    <source>
        <dbReference type="EnsemblMetazoa" id="SMAR006026-PA"/>
    </source>
</evidence>
<dbReference type="Proteomes" id="UP000014500">
    <property type="component" value="Unassembled WGS sequence"/>
</dbReference>
<dbReference type="PANTHER" id="PTHR11802">
    <property type="entry name" value="SERINE PROTEASE FAMILY S10 SERINE CARBOXYPEPTIDASE"/>
    <property type="match status" value="1"/>
</dbReference>
<dbReference type="PROSITE" id="PS00131">
    <property type="entry name" value="CARBOXYPEPT_SER_SER"/>
    <property type="match status" value="1"/>
</dbReference>
<dbReference type="GO" id="GO:0004185">
    <property type="term" value="F:serine-type carboxypeptidase activity"/>
    <property type="evidence" value="ECO:0007669"/>
    <property type="project" value="UniProtKB-UniRule"/>
</dbReference>
<evidence type="ECO:0000256" key="2">
    <source>
        <dbReference type="ARBA" id="ARBA00022645"/>
    </source>
</evidence>
<feature type="chain" id="PRO_5012972035" description="Carboxypeptidase" evidence="6">
    <location>
        <begin position="16"/>
        <end position="461"/>
    </location>
</feature>
<dbReference type="InterPro" id="IPR001563">
    <property type="entry name" value="Peptidase_S10"/>
</dbReference>
<feature type="signal peptide" evidence="6">
    <location>
        <begin position="1"/>
        <end position="15"/>
    </location>
</feature>
<comment type="similarity">
    <text evidence="1 5">Belongs to the peptidase S10 family.</text>
</comment>
<evidence type="ECO:0000313" key="8">
    <source>
        <dbReference type="Proteomes" id="UP000014500"/>
    </source>
</evidence>
<keyword evidence="8" id="KW-1185">Reference proteome</keyword>
<dbReference type="PROSITE" id="PS00560">
    <property type="entry name" value="CARBOXYPEPT_SER_HIS"/>
    <property type="match status" value="1"/>
</dbReference>
<reference evidence="8" key="1">
    <citation type="submission" date="2011-05" db="EMBL/GenBank/DDBJ databases">
        <authorList>
            <person name="Richards S.R."/>
            <person name="Qu J."/>
            <person name="Jiang H."/>
            <person name="Jhangiani S.N."/>
            <person name="Agravi P."/>
            <person name="Goodspeed R."/>
            <person name="Gross S."/>
            <person name="Mandapat C."/>
            <person name="Jackson L."/>
            <person name="Mathew T."/>
            <person name="Pu L."/>
            <person name="Thornton R."/>
            <person name="Saada N."/>
            <person name="Wilczek-Boney K.B."/>
            <person name="Lee S."/>
            <person name="Kovar C."/>
            <person name="Wu Y."/>
            <person name="Scherer S.E."/>
            <person name="Worley K.C."/>
            <person name="Muzny D.M."/>
            <person name="Gibbs R."/>
        </authorList>
    </citation>
    <scope>NUCLEOTIDE SEQUENCE</scope>
    <source>
        <strain evidence="8">Brora</strain>
    </source>
</reference>
<name>T1IXT3_STRMM</name>
<dbReference type="GO" id="GO:0031647">
    <property type="term" value="P:regulation of protein stability"/>
    <property type="evidence" value="ECO:0007669"/>
    <property type="project" value="UniProtKB-ARBA"/>
</dbReference>
<proteinExistence type="inferred from homology"/>
<dbReference type="HOGENOM" id="CLU_008523_13_3_1"/>
<evidence type="ECO:0000256" key="4">
    <source>
        <dbReference type="ARBA" id="ARBA00022801"/>
    </source>
</evidence>
<organism evidence="7 8">
    <name type="scientific">Strigamia maritima</name>
    <name type="common">European centipede</name>
    <name type="synonym">Geophilus maritimus</name>
    <dbReference type="NCBI Taxonomy" id="126957"/>
    <lineage>
        <taxon>Eukaryota</taxon>
        <taxon>Metazoa</taxon>
        <taxon>Ecdysozoa</taxon>
        <taxon>Arthropoda</taxon>
        <taxon>Myriapoda</taxon>
        <taxon>Chilopoda</taxon>
        <taxon>Pleurostigmophora</taxon>
        <taxon>Geophilomorpha</taxon>
        <taxon>Linotaeniidae</taxon>
        <taxon>Strigamia</taxon>
    </lineage>
</organism>
<dbReference type="InterPro" id="IPR033124">
    <property type="entry name" value="Ser_caboxypep_his_AS"/>
</dbReference>
<dbReference type="EnsemblMetazoa" id="SMAR006026-RA">
    <property type="protein sequence ID" value="SMAR006026-PA"/>
    <property type="gene ID" value="SMAR006026"/>
</dbReference>
<sequence>MKLVILFLLFAFCSARFYKFQANEDEIVDLPGLPSKPSFKQYSGYLNATNNRHLHYWFVESAKDPANDPLLLWMNGGPGCSSLEGFLGEHGPFHVVPGTKKLYNNDFSWNTIANVLYLEAPAGVGFSYSDDKDYKTDDDKVSLDNYVAVQNFFKKFPQFKKNDFYVTGESYGGIYVPTLTVRIFNGQDINLKGFAVGNGLSSYPQNDNSLIFFLYHHGLFGKTLWDALTSHCCVGGMPSQSTCNFHNNVDKKCQSAVAQANNIIFSSGVNPYDLYDVCNNSAMYSTRFETEIKHLFKSYKLNQNFKAKPAPQNLREDPPCVNDADLDNYLNQASVRKALHIPAQVQSWTICSGDVSSTYKTLYDNMTAQYNTLKNLRGLVYNGDVDMMCNFLGDQWFVDGLNRKVVDDYTYWKLGSQVGGFVKHYENLDLVTIRGAGHMVPTNKPKEALKMISSFLYQKPY</sequence>
<dbReference type="PRINTS" id="PR00724">
    <property type="entry name" value="CRBOXYPTASEC"/>
</dbReference>
<dbReference type="eggNOG" id="KOG1282">
    <property type="taxonomic scope" value="Eukaryota"/>
</dbReference>
<dbReference type="Pfam" id="PF00450">
    <property type="entry name" value="Peptidase_S10"/>
    <property type="match status" value="1"/>
</dbReference>
<dbReference type="AlphaFoldDB" id="T1IXT3"/>
<dbReference type="FunFam" id="3.40.50.1820:FF:000335">
    <property type="entry name" value="Carboxypeptidase"/>
    <property type="match status" value="1"/>
</dbReference>
<keyword evidence="2 5" id="KW-0121">Carboxypeptidase</keyword>
<dbReference type="InterPro" id="IPR029058">
    <property type="entry name" value="AB_hydrolase_fold"/>
</dbReference>
<keyword evidence="4 5" id="KW-0378">Hydrolase</keyword>
<evidence type="ECO:0000256" key="5">
    <source>
        <dbReference type="RuleBase" id="RU361156"/>
    </source>
</evidence>
<dbReference type="Gene3D" id="3.40.50.1820">
    <property type="entry name" value="alpha/beta hydrolase"/>
    <property type="match status" value="1"/>
</dbReference>
<keyword evidence="6" id="KW-0732">Signal</keyword>
<dbReference type="SUPFAM" id="SSF53474">
    <property type="entry name" value="alpha/beta-Hydrolases"/>
    <property type="match status" value="1"/>
</dbReference>
<reference evidence="7" key="2">
    <citation type="submission" date="2015-02" db="UniProtKB">
        <authorList>
            <consortium name="EnsemblMetazoa"/>
        </authorList>
    </citation>
    <scope>IDENTIFICATION</scope>
</reference>
<evidence type="ECO:0000256" key="1">
    <source>
        <dbReference type="ARBA" id="ARBA00009431"/>
    </source>
</evidence>
<dbReference type="OMA" id="AAPYVWK"/>
<keyword evidence="3 5" id="KW-0645">Protease</keyword>
<protein>
    <recommendedName>
        <fullName evidence="5">Carboxypeptidase</fullName>
        <ecNumber evidence="5">3.4.16.-</ecNumber>
    </recommendedName>
</protein>
<dbReference type="EC" id="3.4.16.-" evidence="5"/>
<dbReference type="InterPro" id="IPR018202">
    <property type="entry name" value="Ser_caboxypep_ser_AS"/>
</dbReference>
<accession>T1IXT3</accession>
<evidence type="ECO:0000256" key="3">
    <source>
        <dbReference type="ARBA" id="ARBA00022670"/>
    </source>
</evidence>